<dbReference type="CDD" id="cd00254">
    <property type="entry name" value="LT-like"/>
    <property type="match status" value="1"/>
</dbReference>
<evidence type="ECO:0000256" key="2">
    <source>
        <dbReference type="ARBA" id="ARBA00009387"/>
    </source>
</evidence>
<dbReference type="RefSeq" id="WP_221558020.1">
    <property type="nucleotide sequence ID" value="NZ_JAIGNO010000005.1"/>
</dbReference>
<dbReference type="SUPFAM" id="SSF53955">
    <property type="entry name" value="Lysozyme-like"/>
    <property type="match status" value="1"/>
</dbReference>
<feature type="domain" description="Transglycosylase SLT" evidence="3">
    <location>
        <begin position="112"/>
        <end position="211"/>
    </location>
</feature>
<dbReference type="InterPro" id="IPR023346">
    <property type="entry name" value="Lysozyme-like_dom_sf"/>
</dbReference>
<dbReference type="PANTHER" id="PTHR37423:SF2">
    <property type="entry name" value="MEMBRANE-BOUND LYTIC MUREIN TRANSGLYCOSYLASE C"/>
    <property type="match status" value="1"/>
</dbReference>
<evidence type="ECO:0000259" key="3">
    <source>
        <dbReference type="Pfam" id="PF01464"/>
    </source>
</evidence>
<name>A0ABS7JAN0_9SPHN</name>
<dbReference type="EMBL" id="JAIGNO010000005">
    <property type="protein sequence ID" value="MBX7482758.1"/>
    <property type="molecule type" value="Genomic_DNA"/>
</dbReference>
<protein>
    <submittedName>
        <fullName evidence="4">Lytic transglycosylase domain-containing protein</fullName>
    </submittedName>
</protein>
<organism evidence="4 5">
    <name type="scientific">Qipengyuania qiaonensis</name>
    <dbReference type="NCBI Taxonomy" id="2867240"/>
    <lineage>
        <taxon>Bacteria</taxon>
        <taxon>Pseudomonadati</taxon>
        <taxon>Pseudomonadota</taxon>
        <taxon>Alphaproteobacteria</taxon>
        <taxon>Sphingomonadales</taxon>
        <taxon>Erythrobacteraceae</taxon>
        <taxon>Qipengyuania</taxon>
    </lineage>
</organism>
<evidence type="ECO:0000256" key="1">
    <source>
        <dbReference type="ARBA" id="ARBA00007734"/>
    </source>
</evidence>
<sequence length="244" mass="26414">MERFAALNSCVDRVVSNALVTPPAAKPVVIPGTAENAVTARPSRKNAPKAQEIQAEPVPNAPIRIAPERDEEPSGRLSSALEQLAVPGLAMADGWLTARAPRSYRTRYDNQIASAAQRHAIDPLLLHAIIRQESNYRSNARSHAGAIGLMQIMPGTGARFGTATTQLYDPVSNVDTGARLLRTLNARYRGNLDLMLAAYNAGEGAVARYGNRIPPFRETQDYVRKVKLHYSRLAAENGLAGLPL</sequence>
<dbReference type="PANTHER" id="PTHR37423">
    <property type="entry name" value="SOLUBLE LYTIC MUREIN TRANSGLYCOSYLASE-RELATED"/>
    <property type="match status" value="1"/>
</dbReference>
<proteinExistence type="inferred from homology"/>
<accession>A0ABS7JAN0</accession>
<comment type="caution">
    <text evidence="4">The sequence shown here is derived from an EMBL/GenBank/DDBJ whole genome shotgun (WGS) entry which is preliminary data.</text>
</comment>
<dbReference type="InterPro" id="IPR008258">
    <property type="entry name" value="Transglycosylase_SLT_dom_1"/>
</dbReference>
<dbReference type="Proteomes" id="UP000755104">
    <property type="component" value="Unassembled WGS sequence"/>
</dbReference>
<evidence type="ECO:0000313" key="4">
    <source>
        <dbReference type="EMBL" id="MBX7482758.1"/>
    </source>
</evidence>
<gene>
    <name evidence="4" type="ORF">K3174_09445</name>
</gene>
<evidence type="ECO:0000313" key="5">
    <source>
        <dbReference type="Proteomes" id="UP000755104"/>
    </source>
</evidence>
<dbReference type="Pfam" id="PF01464">
    <property type="entry name" value="SLT"/>
    <property type="match status" value="1"/>
</dbReference>
<comment type="similarity">
    <text evidence="2">Belongs to the virb1 family.</text>
</comment>
<dbReference type="Gene3D" id="1.10.530.10">
    <property type="match status" value="1"/>
</dbReference>
<reference evidence="4 5" key="1">
    <citation type="submission" date="2021-08" db="EMBL/GenBank/DDBJ databases">
        <title>Comparative Genomics Analysis of the Genus Qipengyuania Reveals Extensive Genetic Diversity and Metabolic Versatility, Including the Description of Fifteen Novel Species.</title>
        <authorList>
            <person name="Liu Y."/>
        </authorList>
    </citation>
    <scope>NUCLEOTIDE SEQUENCE [LARGE SCALE GENOMIC DNA]</scope>
    <source>
        <strain evidence="4 5">6D47A</strain>
    </source>
</reference>
<comment type="similarity">
    <text evidence="1">Belongs to the transglycosylase Slt family.</text>
</comment>
<keyword evidence="5" id="KW-1185">Reference proteome</keyword>